<evidence type="ECO:0000313" key="2">
    <source>
        <dbReference type="EMBL" id="RWQ99647.1"/>
    </source>
</evidence>
<dbReference type="Pfam" id="PF04252">
    <property type="entry name" value="SFM1-like"/>
    <property type="match status" value="1"/>
</dbReference>
<accession>A0A443I6H0</accession>
<dbReference type="Proteomes" id="UP000283841">
    <property type="component" value="Unassembled WGS sequence"/>
</dbReference>
<comment type="caution">
    <text evidence="2">The sequence shown here is derived from an EMBL/GenBank/DDBJ whole genome shotgun (WGS) entry which is preliminary data.</text>
</comment>
<dbReference type="RefSeq" id="XP_028489292.1">
    <property type="nucleotide sequence ID" value="XM_028628682.1"/>
</dbReference>
<protein>
    <submittedName>
        <fullName evidence="2">DUF431 domain-containing protein</fullName>
    </submittedName>
</protein>
<dbReference type="VEuPathDB" id="FungiDB:C8Q69DRAFT_440724"/>
<feature type="region of interest" description="Disordered" evidence="1">
    <location>
        <begin position="118"/>
        <end position="137"/>
    </location>
</feature>
<dbReference type="PANTHER" id="PTHR35517">
    <property type="entry name" value="PROTEIN ARGININE N-METHYLTRANSFERASE SFM1"/>
    <property type="match status" value="1"/>
</dbReference>
<gene>
    <name evidence="2" type="ORF">C8Q69DRAFT_440724</name>
</gene>
<dbReference type="GeneID" id="39597959"/>
<keyword evidence="3" id="KW-1185">Reference proteome</keyword>
<dbReference type="EMBL" id="RCNU01000001">
    <property type="protein sequence ID" value="RWQ99647.1"/>
    <property type="molecule type" value="Genomic_DNA"/>
</dbReference>
<dbReference type="AlphaFoldDB" id="A0A443I6H0"/>
<proteinExistence type="predicted"/>
<evidence type="ECO:0000256" key="1">
    <source>
        <dbReference type="SAM" id="MobiDB-lite"/>
    </source>
</evidence>
<evidence type="ECO:0000313" key="3">
    <source>
        <dbReference type="Proteomes" id="UP000283841"/>
    </source>
</evidence>
<dbReference type="InterPro" id="IPR007364">
    <property type="entry name" value="SFM1-like"/>
</dbReference>
<feature type="compositionally biased region" description="Basic and acidic residues" evidence="1">
    <location>
        <begin position="118"/>
        <end position="127"/>
    </location>
</feature>
<sequence length="214" mass="23787">MGDEKQSRAGGPVTYVVEHLDTELGPWSALEYGCIARESRAAGARFLLSSVPAELQLPEDLAKMEELEVEQRSVEEIFADRKSRVCLLDPAAKVELSPADGDQFDVFLFGGILGDDPPRDRTSELRKKGYTGRRLGPKQMTTDTAVRVTRMIAQGKVPLEEIPYIDNPELRVNKNESTEMPFRYVKGSDGQPIMPEGMVDLIKKDADKGVDDLF</sequence>
<dbReference type="PANTHER" id="PTHR35517:SF1">
    <property type="entry name" value="PROTEIN ARGININE N-METHYLTRANSFERASE SFM1"/>
    <property type="match status" value="1"/>
</dbReference>
<reference evidence="2 3" key="1">
    <citation type="journal article" date="2018" name="Front. Microbiol.">
        <title>Genomic and genetic insights into a cosmopolitan fungus, Paecilomyces variotii (Eurotiales).</title>
        <authorList>
            <person name="Urquhart A.S."/>
            <person name="Mondo S.J."/>
            <person name="Makela M.R."/>
            <person name="Hane J.K."/>
            <person name="Wiebenga A."/>
            <person name="He G."/>
            <person name="Mihaltcheva S."/>
            <person name="Pangilinan J."/>
            <person name="Lipzen A."/>
            <person name="Barry K."/>
            <person name="de Vries R.P."/>
            <person name="Grigoriev I.V."/>
            <person name="Idnurm A."/>
        </authorList>
    </citation>
    <scope>NUCLEOTIDE SEQUENCE [LARGE SCALE GENOMIC DNA]</scope>
    <source>
        <strain evidence="2 3">CBS 101075</strain>
    </source>
</reference>
<dbReference type="GO" id="GO:0035241">
    <property type="term" value="F:protein-arginine omega-N monomethyltransferase activity"/>
    <property type="evidence" value="ECO:0007669"/>
    <property type="project" value="TreeGrafter"/>
</dbReference>
<dbReference type="STRING" id="264951.A0A443I6H0"/>
<name>A0A443I6H0_BYSSP</name>
<dbReference type="CDD" id="cd18090">
    <property type="entry name" value="Arginine_MT_Sfm1"/>
    <property type="match status" value="1"/>
</dbReference>
<organism evidence="2 3">
    <name type="scientific">Byssochlamys spectabilis</name>
    <name type="common">Paecilomyces variotii</name>
    <dbReference type="NCBI Taxonomy" id="264951"/>
    <lineage>
        <taxon>Eukaryota</taxon>
        <taxon>Fungi</taxon>
        <taxon>Dikarya</taxon>
        <taxon>Ascomycota</taxon>
        <taxon>Pezizomycotina</taxon>
        <taxon>Eurotiomycetes</taxon>
        <taxon>Eurotiomycetidae</taxon>
        <taxon>Eurotiales</taxon>
        <taxon>Thermoascaceae</taxon>
        <taxon>Paecilomyces</taxon>
    </lineage>
</organism>